<comment type="caution">
    <text evidence="2">The sequence shown here is derived from an EMBL/GenBank/DDBJ whole genome shotgun (WGS) entry which is preliminary data.</text>
</comment>
<accession>S0FSE5</accession>
<proteinExistence type="predicted"/>
<reference evidence="2 3" key="1">
    <citation type="journal article" date="2013" name="Genome Announc.">
        <title>Draft Genome Sequence of Desulfotignum phosphitoxidans DSM 13687 Strain FiPS-3.</title>
        <authorList>
            <person name="Poehlein A."/>
            <person name="Daniel R."/>
            <person name="Simeonova D.D."/>
        </authorList>
    </citation>
    <scope>NUCLEOTIDE SEQUENCE [LARGE SCALE GENOMIC DNA]</scope>
    <source>
        <strain evidence="2 3">DSM 13687</strain>
    </source>
</reference>
<sequence length="39" mass="4800">MFDLDIFDWMIIGPLSEELADEERERRRLEDDIDQDDEE</sequence>
<dbReference type="EMBL" id="APJX01000011">
    <property type="protein sequence ID" value="EMS78003.1"/>
    <property type="molecule type" value="Genomic_DNA"/>
</dbReference>
<organism evidence="2 3">
    <name type="scientific">Desulfotignum phosphitoxidans DSM 13687</name>
    <dbReference type="NCBI Taxonomy" id="1286635"/>
    <lineage>
        <taxon>Bacteria</taxon>
        <taxon>Pseudomonadati</taxon>
        <taxon>Thermodesulfobacteriota</taxon>
        <taxon>Desulfobacteria</taxon>
        <taxon>Desulfobacterales</taxon>
        <taxon>Desulfobacteraceae</taxon>
        <taxon>Desulfotignum</taxon>
    </lineage>
</organism>
<gene>
    <name evidence="2" type="ORF">Dpo_11c01450</name>
</gene>
<dbReference type="AlphaFoldDB" id="S0FSE5"/>
<evidence type="ECO:0000256" key="1">
    <source>
        <dbReference type="SAM" id="Coils"/>
    </source>
</evidence>
<dbReference type="Proteomes" id="UP000014216">
    <property type="component" value="Unassembled WGS sequence"/>
</dbReference>
<evidence type="ECO:0000313" key="3">
    <source>
        <dbReference type="Proteomes" id="UP000014216"/>
    </source>
</evidence>
<protein>
    <submittedName>
        <fullName evidence="2">Uncharacterized protein</fullName>
    </submittedName>
</protein>
<feature type="coiled-coil region" evidence="1">
    <location>
        <begin position="12"/>
        <end position="39"/>
    </location>
</feature>
<keyword evidence="3" id="KW-1185">Reference proteome</keyword>
<evidence type="ECO:0000313" key="2">
    <source>
        <dbReference type="EMBL" id="EMS78003.1"/>
    </source>
</evidence>
<keyword evidence="1" id="KW-0175">Coiled coil</keyword>
<name>S0FSE5_9BACT</name>